<sequence>MSPSRGLIRLTPPLHQLLTHPPTTPQIFRSLSHNPTFNLALEHHLFTTLPPTTPHLLLYRNTPSIIIGRNQNPWVETAHHLLLTQSTIQLLRRRSGGGTVYHDLGNINYHVSVPTASFDRDTHAKMVVRALRRIGIPHAVVNKRHDIVITPTSSTPPPAEVEKLEEETPEGTRKVSGSAYKLTRLRSYHHGTMLLDTDLRNVRTMLKSPIKDITRARGVASVPSPVENVGVPVKEFVDAVMDEFCVLYGDGAREMGVAEVAEEEAMEIPEVRKGVEELRSVEWVYGQTPRCIKETSIHVPQLKYDANIYDEH</sequence>
<accession>A0A4S2N4P4</accession>
<dbReference type="Proteomes" id="UP000298138">
    <property type="component" value="Unassembled WGS sequence"/>
</dbReference>
<protein>
    <recommendedName>
        <fullName evidence="4">Putative lipoate-protein ligase A</fullName>
    </recommendedName>
</protein>
<dbReference type="PANTHER" id="PTHR12561:SF3">
    <property type="entry name" value="LIPOYLTRANSFERASE 1, MITOCHONDRIAL"/>
    <property type="match status" value="1"/>
</dbReference>
<evidence type="ECO:0000313" key="7">
    <source>
        <dbReference type="EMBL" id="TGZ84218.1"/>
    </source>
</evidence>
<dbReference type="OrthoDB" id="201621at2759"/>
<dbReference type="InterPro" id="IPR004143">
    <property type="entry name" value="BPL_LPL_catalytic"/>
</dbReference>
<dbReference type="InParanoid" id="A0A4S2N4P4"/>
<dbReference type="STRING" id="341454.A0A4S2N4P4"/>
<dbReference type="GO" id="GO:0009249">
    <property type="term" value="P:protein lipoylation"/>
    <property type="evidence" value="ECO:0007669"/>
    <property type="project" value="InterPro"/>
</dbReference>
<comment type="pathway">
    <text evidence="2">Protein modification; protein lipoylation via exogenous pathway; protein N(6)-(lipoyl)lysine from lipoate: step 2/2.</text>
</comment>
<evidence type="ECO:0000256" key="2">
    <source>
        <dbReference type="ARBA" id="ARBA00005085"/>
    </source>
</evidence>
<dbReference type="SUPFAM" id="SSF55681">
    <property type="entry name" value="Class II aaRS and biotin synthetases"/>
    <property type="match status" value="1"/>
</dbReference>
<dbReference type="Pfam" id="PF21948">
    <property type="entry name" value="LplA-B_cat"/>
    <property type="match status" value="1"/>
</dbReference>
<dbReference type="PROSITE" id="PS51733">
    <property type="entry name" value="BPL_LPL_CATALYTIC"/>
    <property type="match status" value="1"/>
</dbReference>
<dbReference type="InterPro" id="IPR004562">
    <property type="entry name" value="LipoylTrfase_LipoateP_Ligase"/>
</dbReference>
<name>A0A4S2N4P4_9PEZI</name>
<feature type="domain" description="BPL/LPL catalytic" evidence="6">
    <location>
        <begin position="50"/>
        <end position="252"/>
    </location>
</feature>
<organism evidence="7 8">
    <name type="scientific">Ascodesmis nigricans</name>
    <dbReference type="NCBI Taxonomy" id="341454"/>
    <lineage>
        <taxon>Eukaryota</taxon>
        <taxon>Fungi</taxon>
        <taxon>Dikarya</taxon>
        <taxon>Ascomycota</taxon>
        <taxon>Pezizomycotina</taxon>
        <taxon>Pezizomycetes</taxon>
        <taxon>Pezizales</taxon>
        <taxon>Ascodesmidaceae</taxon>
        <taxon>Ascodesmis</taxon>
    </lineage>
</organism>
<evidence type="ECO:0000313" key="8">
    <source>
        <dbReference type="Proteomes" id="UP000298138"/>
    </source>
</evidence>
<gene>
    <name evidence="7" type="ORF">EX30DRAFT_357774</name>
</gene>
<evidence type="ECO:0000256" key="3">
    <source>
        <dbReference type="ARBA" id="ARBA00008242"/>
    </source>
</evidence>
<dbReference type="GO" id="GO:0017118">
    <property type="term" value="F:lipoyltransferase activity"/>
    <property type="evidence" value="ECO:0007669"/>
    <property type="project" value="TreeGrafter"/>
</dbReference>
<dbReference type="CDD" id="cd16443">
    <property type="entry name" value="LplA"/>
    <property type="match status" value="1"/>
</dbReference>
<evidence type="ECO:0000259" key="6">
    <source>
        <dbReference type="PROSITE" id="PS51733"/>
    </source>
</evidence>
<reference evidence="7 8" key="1">
    <citation type="submission" date="2019-04" db="EMBL/GenBank/DDBJ databases">
        <title>Comparative genomics and transcriptomics to analyze fruiting body development in filamentous ascomycetes.</title>
        <authorList>
            <consortium name="DOE Joint Genome Institute"/>
            <person name="Lutkenhaus R."/>
            <person name="Traeger S."/>
            <person name="Breuer J."/>
            <person name="Kuo A."/>
            <person name="Lipzen A."/>
            <person name="Pangilinan J."/>
            <person name="Dilworth D."/>
            <person name="Sandor L."/>
            <person name="Poggeler S."/>
            <person name="Barry K."/>
            <person name="Grigoriev I.V."/>
            <person name="Nowrousian M."/>
        </authorList>
    </citation>
    <scope>NUCLEOTIDE SEQUENCE [LARGE SCALE GENOMIC DNA]</scope>
    <source>
        <strain evidence="7 8">CBS 389.68</strain>
    </source>
</reference>
<dbReference type="PANTHER" id="PTHR12561">
    <property type="entry name" value="LIPOATE-PROTEIN LIGASE"/>
    <property type="match status" value="1"/>
</dbReference>
<dbReference type="Gene3D" id="3.30.930.10">
    <property type="entry name" value="Bira Bifunctional Protein, Domain 2"/>
    <property type="match status" value="1"/>
</dbReference>
<dbReference type="UniPathway" id="UPA00537">
    <property type="reaction ID" value="UER00595"/>
</dbReference>
<feature type="region of interest" description="Disordered" evidence="5">
    <location>
        <begin position="149"/>
        <end position="174"/>
    </location>
</feature>
<dbReference type="FunCoup" id="A0A4S2N4P4">
    <property type="interactions" value="247"/>
</dbReference>
<dbReference type="GO" id="GO:0005739">
    <property type="term" value="C:mitochondrion"/>
    <property type="evidence" value="ECO:0007669"/>
    <property type="project" value="TreeGrafter"/>
</dbReference>
<proteinExistence type="inferred from homology"/>
<dbReference type="EMBL" id="ML220113">
    <property type="protein sequence ID" value="TGZ84218.1"/>
    <property type="molecule type" value="Genomic_DNA"/>
</dbReference>
<dbReference type="AlphaFoldDB" id="A0A4S2N4P4"/>
<comment type="function">
    <text evidence="1">Catalyzes both the ATP-dependent activation of exogenously supplied lipoate to lipoyl-AMP and the transfer of the activated lipoyl onto the lipoyl domains of lipoate-dependent enzymes.</text>
</comment>
<evidence type="ECO:0000256" key="4">
    <source>
        <dbReference type="ARBA" id="ARBA00015925"/>
    </source>
</evidence>
<keyword evidence="8" id="KW-1185">Reference proteome</keyword>
<evidence type="ECO:0000256" key="1">
    <source>
        <dbReference type="ARBA" id="ARBA00003253"/>
    </source>
</evidence>
<evidence type="ECO:0000256" key="5">
    <source>
        <dbReference type="SAM" id="MobiDB-lite"/>
    </source>
</evidence>
<comment type="similarity">
    <text evidence="3">Belongs to the LplA family.</text>
</comment>
<dbReference type="InterPro" id="IPR045864">
    <property type="entry name" value="aa-tRNA-synth_II/BPL/LPL"/>
</dbReference>